<dbReference type="EMBL" id="AZIL01001062">
    <property type="protein sequence ID" value="EWM24999.1"/>
    <property type="molecule type" value="Genomic_DNA"/>
</dbReference>
<comment type="caution">
    <text evidence="2">The sequence shown here is derived from an EMBL/GenBank/DDBJ whole genome shotgun (WGS) entry which is preliminary data.</text>
</comment>
<dbReference type="AlphaFoldDB" id="W7TXC9"/>
<evidence type="ECO:0000313" key="3">
    <source>
        <dbReference type="Proteomes" id="UP000019335"/>
    </source>
</evidence>
<gene>
    <name evidence="2" type="ORF">Naga_100068g13</name>
</gene>
<keyword evidence="3" id="KW-1185">Reference proteome</keyword>
<proteinExistence type="inferred from homology"/>
<sequence length="634" mass="69643">MALRGVLGSLPVLDHSVAFEVLPAKNVGLVMGMDVVARTGEEYICATTDWWPPTKCDYGTCAWSDAPSGSNPSIPNLDLNKPLFKAAFDALSPFIWRLGGSLQDDITYEEPGNPEVTCPPITNDPDAQWGFIGGCLTRARWTEIASFARDHNAKLVFGLNGLHGRRHVKDREWTGSWDPTNAKSLMSYTKESGLPIHAWELGNELGGWNGIQAQLGAQEVGRDFVALRSIVTELWGSGEGSPLIVGPDTGLDIPWFTDFLKAANGSLDAVAIHMYALGAGVDPTLAEKIMDPAHMATASKTAQDLATLITNLAATSGEEVPQLWMGEDGGAYNSGRNGTTNRFTAGFWSLNELGIFARAGFSVYCRQTLLGGNYGLLDKDTLQPNPDFFNYLLFKRLMGPEVLDVQSSRREVTAYAHCTRRGIAGFPIFEAGAVTVLILNFMSDFDAEIGTMTVTRDAQKDLLTGPRLEYTLTSGTPGELNSTFSNLNGQPLRVSETGIFPAMLPLIIQREQTLTVPKQSYGFYVFPEARVQAWDGIYVEFCNIARNVLRKGKRLGTSEWGKLFECTAYSERHPDRTRDYRILSMTRHGASMGQIKHRCVYLDGMARWQVHSTKSDFVLLVGSLKAPSVRPNMK</sequence>
<dbReference type="Pfam" id="PF03662">
    <property type="entry name" value="Glyco_hydro_79n"/>
    <property type="match status" value="1"/>
</dbReference>
<dbReference type="PANTHER" id="PTHR14363">
    <property type="entry name" value="HEPARANASE-RELATED"/>
    <property type="match status" value="1"/>
</dbReference>
<dbReference type="GO" id="GO:0004566">
    <property type="term" value="F:beta-glucuronidase activity"/>
    <property type="evidence" value="ECO:0007669"/>
    <property type="project" value="TreeGrafter"/>
</dbReference>
<dbReference type="PANTHER" id="PTHR14363:SF17">
    <property type="entry name" value="HEPARANASE-LIKE PROTEIN 3"/>
    <property type="match status" value="1"/>
</dbReference>
<comment type="similarity">
    <text evidence="1">Belongs to the glycosyl hydrolase 79 family.</text>
</comment>
<protein>
    <submittedName>
        <fullName evidence="2">Heparanase-like protein 3</fullName>
    </submittedName>
</protein>
<name>W7TXC9_9STRA</name>
<reference evidence="2 3" key="1">
    <citation type="journal article" date="2014" name="Mol. Plant">
        <title>Chromosome Scale Genome Assembly and Transcriptome Profiling of Nannochloropsis gaditana in Nitrogen Depletion.</title>
        <authorList>
            <person name="Corteggiani Carpinelli E."/>
            <person name="Telatin A."/>
            <person name="Vitulo N."/>
            <person name="Forcato C."/>
            <person name="D'Angelo M."/>
            <person name="Schiavon R."/>
            <person name="Vezzi A."/>
            <person name="Giacometti G.M."/>
            <person name="Morosinotto T."/>
            <person name="Valle G."/>
        </authorList>
    </citation>
    <scope>NUCLEOTIDE SEQUENCE [LARGE SCALE GENOMIC DNA]</scope>
    <source>
        <strain evidence="2 3">B-31</strain>
    </source>
</reference>
<evidence type="ECO:0000313" key="2">
    <source>
        <dbReference type="EMBL" id="EWM24999.1"/>
    </source>
</evidence>
<accession>W7TXC9</accession>
<dbReference type="GO" id="GO:0016020">
    <property type="term" value="C:membrane"/>
    <property type="evidence" value="ECO:0007669"/>
    <property type="project" value="InterPro"/>
</dbReference>
<evidence type="ECO:0000256" key="1">
    <source>
        <dbReference type="ARBA" id="ARBA00009800"/>
    </source>
</evidence>
<dbReference type="Proteomes" id="UP000019335">
    <property type="component" value="Chromosome 12"/>
</dbReference>
<dbReference type="InterPro" id="IPR005199">
    <property type="entry name" value="Glyco_hydro_79"/>
</dbReference>
<dbReference type="SUPFAM" id="SSF51445">
    <property type="entry name" value="(Trans)glycosidases"/>
    <property type="match status" value="1"/>
</dbReference>
<dbReference type="Gene3D" id="3.20.20.80">
    <property type="entry name" value="Glycosidases"/>
    <property type="match status" value="1"/>
</dbReference>
<organism evidence="2 3">
    <name type="scientific">Nannochloropsis gaditana</name>
    <dbReference type="NCBI Taxonomy" id="72520"/>
    <lineage>
        <taxon>Eukaryota</taxon>
        <taxon>Sar</taxon>
        <taxon>Stramenopiles</taxon>
        <taxon>Ochrophyta</taxon>
        <taxon>Eustigmatophyceae</taxon>
        <taxon>Eustigmatales</taxon>
        <taxon>Monodopsidaceae</taxon>
        <taxon>Nannochloropsis</taxon>
    </lineage>
</organism>
<dbReference type="OrthoDB" id="186532at2759"/>
<dbReference type="InterPro" id="IPR017853">
    <property type="entry name" value="GH"/>
</dbReference>